<dbReference type="InterPro" id="IPR036852">
    <property type="entry name" value="Peptidase_S8/S53_dom_sf"/>
</dbReference>
<dbReference type="InterPro" id="IPR023828">
    <property type="entry name" value="Peptidase_S8_Ser-AS"/>
</dbReference>
<dbReference type="InterPro" id="IPR022398">
    <property type="entry name" value="Peptidase_S8_His-AS"/>
</dbReference>
<dbReference type="PRINTS" id="PR00723">
    <property type="entry name" value="SUBTILISIN"/>
</dbReference>
<dbReference type="SUPFAM" id="SSF52743">
    <property type="entry name" value="Subtilisin-like"/>
    <property type="match status" value="1"/>
</dbReference>
<dbReference type="PROSITE" id="PS51892">
    <property type="entry name" value="SUBTILASE"/>
    <property type="match status" value="1"/>
</dbReference>
<feature type="active site" description="Charge relay system" evidence="5 6">
    <location>
        <position position="238"/>
    </location>
</feature>
<evidence type="ECO:0000256" key="9">
    <source>
        <dbReference type="SAM" id="SignalP"/>
    </source>
</evidence>
<keyword evidence="4 6" id="KW-0720">Serine protease</keyword>
<dbReference type="EMBL" id="JAAKZY010000050">
    <property type="protein sequence ID" value="NGO09432.1"/>
    <property type="molecule type" value="Genomic_DNA"/>
</dbReference>
<protein>
    <submittedName>
        <fullName evidence="11">S8 family serine peptidase</fullName>
    </submittedName>
</protein>
<evidence type="ECO:0000313" key="11">
    <source>
        <dbReference type="EMBL" id="NGO09432.1"/>
    </source>
</evidence>
<evidence type="ECO:0000313" key="12">
    <source>
        <dbReference type="Proteomes" id="UP000472335"/>
    </source>
</evidence>
<reference evidence="11 12" key="1">
    <citation type="submission" date="2020-02" db="EMBL/GenBank/DDBJ databases">
        <title>Whole-genome analyses of novel actinobacteria.</title>
        <authorList>
            <person name="Sahin N."/>
            <person name="Gencbay T."/>
        </authorList>
    </citation>
    <scope>NUCLEOTIDE SEQUENCE [LARGE SCALE GENOMIC DNA]</scope>
    <source>
        <strain evidence="11 12">HC44</strain>
    </source>
</reference>
<comment type="similarity">
    <text evidence="1 6 7">Belongs to the peptidase S8 family.</text>
</comment>
<evidence type="ECO:0000256" key="1">
    <source>
        <dbReference type="ARBA" id="ARBA00011073"/>
    </source>
</evidence>
<dbReference type="PROSITE" id="PS00136">
    <property type="entry name" value="SUBTILASE_ASP"/>
    <property type="match status" value="1"/>
</dbReference>
<evidence type="ECO:0000256" key="5">
    <source>
        <dbReference type="PIRSR" id="PIRSR615500-1"/>
    </source>
</evidence>
<feature type="active site" description="Charge relay system" evidence="5 6">
    <location>
        <position position="444"/>
    </location>
</feature>
<dbReference type="PANTHER" id="PTHR43806">
    <property type="entry name" value="PEPTIDASE S8"/>
    <property type="match status" value="1"/>
</dbReference>
<dbReference type="RefSeq" id="WP_165260395.1">
    <property type="nucleotide sequence ID" value="NZ_JAAKZY010000050.1"/>
</dbReference>
<evidence type="ECO:0000256" key="6">
    <source>
        <dbReference type="PROSITE-ProRule" id="PRU01240"/>
    </source>
</evidence>
<name>A0A6G4V5S5_9ACTN</name>
<evidence type="ECO:0000256" key="3">
    <source>
        <dbReference type="ARBA" id="ARBA00022801"/>
    </source>
</evidence>
<dbReference type="InterPro" id="IPR050131">
    <property type="entry name" value="Peptidase_S8_subtilisin-like"/>
</dbReference>
<dbReference type="PROSITE" id="PS00138">
    <property type="entry name" value="SUBTILASE_SER"/>
    <property type="match status" value="1"/>
</dbReference>
<keyword evidence="2 6" id="KW-0645">Protease</keyword>
<evidence type="ECO:0000256" key="2">
    <source>
        <dbReference type="ARBA" id="ARBA00022670"/>
    </source>
</evidence>
<comment type="caution">
    <text evidence="11">The sequence shown here is derived from an EMBL/GenBank/DDBJ whole genome shotgun (WGS) entry which is preliminary data.</text>
</comment>
<dbReference type="InterPro" id="IPR023827">
    <property type="entry name" value="Peptidase_S8_Asp-AS"/>
</dbReference>
<sequence length="522" mass="53321">MHRTLFNRLAHRSPALLVAAALVAAATVSAPTATAAEPGRARAESAAASAGSDAPGTLSYLVNAKGGPLGTSAAVRAVTAEGGTVIASYPQIGVVVAHSDRAGFAYRVRGRSGVASAGATRTVPIGASPGTAAERGALAYEQPVGTAPKAGAARSAKGEEPLSAEQWNLRRIGADKAHGVTVGSPGVRVGVIDTGVDDTHEDLAANFDAANSVNCVGGKPDRKAGAWRPDPSTAGWYHGTHVAGIVAAAKNGKGVAGVAPGVRIAAVKVAEGQGGYFYPESVLCGFIWAAEHDFDITNNSYFVDPWYFNCPGQPDQKAISEALRRATGYAQLRGVLNIASAGNLHLDLADKTVDRASPTDSEPSARPVDNSCLDLPNELPGVLTVTATGPKDLKSSYSNYGTGVAELTAPGGDHLLQAPVPPATTGAVLSTFPGDQYQWLQGTSMAAPHVTGTAALLKSRHPGWGPLLLTGGLLAQADRLACPDRYDLDGNGEPDAVCQTRWGNGFYGAGMVDAAQAAGVRR</sequence>
<evidence type="ECO:0000259" key="10">
    <source>
        <dbReference type="Pfam" id="PF00082"/>
    </source>
</evidence>
<dbReference type="GO" id="GO:0006508">
    <property type="term" value="P:proteolysis"/>
    <property type="evidence" value="ECO:0007669"/>
    <property type="project" value="UniProtKB-KW"/>
</dbReference>
<keyword evidence="3 6" id="KW-0378">Hydrolase</keyword>
<evidence type="ECO:0000256" key="8">
    <source>
        <dbReference type="SAM" id="MobiDB-lite"/>
    </source>
</evidence>
<dbReference type="Pfam" id="PF00082">
    <property type="entry name" value="Peptidase_S8"/>
    <property type="match status" value="1"/>
</dbReference>
<dbReference type="PANTHER" id="PTHR43806:SF11">
    <property type="entry name" value="CEREVISIN-RELATED"/>
    <property type="match status" value="1"/>
</dbReference>
<feature type="domain" description="Peptidase S8/S53" evidence="10">
    <location>
        <begin position="186"/>
        <end position="470"/>
    </location>
</feature>
<dbReference type="InterPro" id="IPR000209">
    <property type="entry name" value="Peptidase_S8/S53_dom"/>
</dbReference>
<proteinExistence type="inferred from homology"/>
<dbReference type="PROSITE" id="PS00137">
    <property type="entry name" value="SUBTILASE_HIS"/>
    <property type="match status" value="1"/>
</dbReference>
<accession>A0A6G4V5S5</accession>
<organism evidence="11 12">
    <name type="scientific">Streptomyces scabichelini</name>
    <dbReference type="NCBI Taxonomy" id="2711217"/>
    <lineage>
        <taxon>Bacteria</taxon>
        <taxon>Bacillati</taxon>
        <taxon>Actinomycetota</taxon>
        <taxon>Actinomycetes</taxon>
        <taxon>Kitasatosporales</taxon>
        <taxon>Streptomycetaceae</taxon>
        <taxon>Streptomyces</taxon>
    </lineage>
</organism>
<feature type="chain" id="PRO_5026323430" evidence="9">
    <location>
        <begin position="36"/>
        <end position="522"/>
    </location>
</feature>
<dbReference type="Gene3D" id="3.40.50.200">
    <property type="entry name" value="Peptidase S8/S53 domain"/>
    <property type="match status" value="1"/>
</dbReference>
<gene>
    <name evidence="11" type="ORF">G5C60_17970</name>
</gene>
<dbReference type="InterPro" id="IPR015500">
    <property type="entry name" value="Peptidase_S8_subtilisin-rel"/>
</dbReference>
<feature type="region of interest" description="Disordered" evidence="8">
    <location>
        <begin position="33"/>
        <end position="54"/>
    </location>
</feature>
<keyword evidence="12" id="KW-1185">Reference proteome</keyword>
<dbReference type="GO" id="GO:0004252">
    <property type="term" value="F:serine-type endopeptidase activity"/>
    <property type="evidence" value="ECO:0007669"/>
    <property type="project" value="UniProtKB-UniRule"/>
</dbReference>
<evidence type="ECO:0000256" key="7">
    <source>
        <dbReference type="RuleBase" id="RU003355"/>
    </source>
</evidence>
<evidence type="ECO:0000256" key="4">
    <source>
        <dbReference type="ARBA" id="ARBA00022825"/>
    </source>
</evidence>
<feature type="signal peptide" evidence="9">
    <location>
        <begin position="1"/>
        <end position="35"/>
    </location>
</feature>
<keyword evidence="9" id="KW-0732">Signal</keyword>
<feature type="active site" description="Charge relay system" evidence="5 6">
    <location>
        <position position="193"/>
    </location>
</feature>
<dbReference type="AlphaFoldDB" id="A0A6G4V5S5"/>
<dbReference type="Proteomes" id="UP000472335">
    <property type="component" value="Unassembled WGS sequence"/>
</dbReference>